<evidence type="ECO:0000256" key="3">
    <source>
        <dbReference type="ARBA" id="ARBA00013368"/>
    </source>
</evidence>
<feature type="coiled-coil region" evidence="4">
    <location>
        <begin position="397"/>
        <end position="532"/>
    </location>
</feature>
<proteinExistence type="inferred from homology"/>
<reference evidence="6" key="1">
    <citation type="submission" date="2021-03" db="EMBL/GenBank/DDBJ databases">
        <title>Proteiniclasticum marinus sp. nov., isolated from tidal flat sediment.</title>
        <authorList>
            <person name="Namirimu T."/>
            <person name="Yang J.-A."/>
            <person name="Yang S.-H."/>
            <person name="Kim Y.-J."/>
            <person name="Kwon K.K."/>
        </authorList>
    </citation>
    <scope>NUCLEOTIDE SEQUENCE</scope>
    <source>
        <strain evidence="6">SCR006</strain>
    </source>
</reference>
<dbReference type="Gene3D" id="3.40.50.300">
    <property type="entry name" value="P-loop containing nucleotide triphosphate hydrolases"/>
    <property type="match status" value="1"/>
</dbReference>
<comment type="subunit">
    <text evidence="2">Heterodimer of SbcC and SbcD.</text>
</comment>
<evidence type="ECO:0000256" key="4">
    <source>
        <dbReference type="SAM" id="Coils"/>
    </source>
</evidence>
<feature type="coiled-coil region" evidence="4">
    <location>
        <begin position="229"/>
        <end position="256"/>
    </location>
</feature>
<dbReference type="PANTHER" id="PTHR32114:SF2">
    <property type="entry name" value="ABC TRANSPORTER ABCH.3"/>
    <property type="match status" value="1"/>
</dbReference>
<evidence type="ECO:0000313" key="6">
    <source>
        <dbReference type="EMBL" id="MBO1264343.1"/>
    </source>
</evidence>
<dbReference type="Pfam" id="PF13476">
    <property type="entry name" value="AAA_23"/>
    <property type="match status" value="1"/>
</dbReference>
<evidence type="ECO:0000313" key="7">
    <source>
        <dbReference type="Proteomes" id="UP000664218"/>
    </source>
</evidence>
<dbReference type="GO" id="GO:0006302">
    <property type="term" value="P:double-strand break repair"/>
    <property type="evidence" value="ECO:0007669"/>
    <property type="project" value="InterPro"/>
</dbReference>
<organism evidence="6 7">
    <name type="scientific">Proteiniclasticum aestuarii</name>
    <dbReference type="NCBI Taxonomy" id="2817862"/>
    <lineage>
        <taxon>Bacteria</taxon>
        <taxon>Bacillati</taxon>
        <taxon>Bacillota</taxon>
        <taxon>Clostridia</taxon>
        <taxon>Eubacteriales</taxon>
        <taxon>Clostridiaceae</taxon>
        <taxon>Proteiniclasticum</taxon>
    </lineage>
</organism>
<dbReference type="SUPFAM" id="SSF52540">
    <property type="entry name" value="P-loop containing nucleoside triphosphate hydrolases"/>
    <property type="match status" value="1"/>
</dbReference>
<name>A0A939KIP0_9CLOT</name>
<gene>
    <name evidence="6" type="ORF">J3A84_04720</name>
</gene>
<dbReference type="RefSeq" id="WP_207598861.1">
    <property type="nucleotide sequence ID" value="NZ_JAFNJU010000003.1"/>
</dbReference>
<dbReference type="GO" id="GO:0016887">
    <property type="term" value="F:ATP hydrolysis activity"/>
    <property type="evidence" value="ECO:0007669"/>
    <property type="project" value="InterPro"/>
</dbReference>
<evidence type="ECO:0000256" key="2">
    <source>
        <dbReference type="ARBA" id="ARBA00011322"/>
    </source>
</evidence>
<dbReference type="EMBL" id="JAFNJU010000003">
    <property type="protein sequence ID" value="MBO1264343.1"/>
    <property type="molecule type" value="Genomic_DNA"/>
</dbReference>
<protein>
    <recommendedName>
        <fullName evidence="3">Nuclease SbcCD subunit C</fullName>
    </recommendedName>
</protein>
<comment type="caution">
    <text evidence="6">The sequence shown here is derived from an EMBL/GenBank/DDBJ whole genome shotgun (WGS) entry which is preliminary data.</text>
</comment>
<feature type="domain" description="Rad50/SbcC-type AAA" evidence="5">
    <location>
        <begin position="8"/>
        <end position="251"/>
    </location>
</feature>
<accession>A0A939KIP0</accession>
<keyword evidence="7" id="KW-1185">Reference proteome</keyword>
<evidence type="ECO:0000259" key="5">
    <source>
        <dbReference type="Pfam" id="PF13476"/>
    </source>
</evidence>
<sequence length="647" mass="74736">MRNIIIKRLELRNFKGIRTLDIDFNQVTNIRGENATGKTTIFDAFTWLLFDKDSKDRTAFDIKTLDENNEPLHGLDHSVTGVLDIDGKVWTLKKTYKEKWTKRRGDVNKELTGHETIHEINDVPVSKTEYTNKINDFLDADLFKLITNPLFFSNLDWKKRRGILLEILGDLTAEQIMSYNPALEGLREHLERVEDIDSLTKQIKVSKAKLNTEIKSIPTRIDEASRSIRDEDFEEIEALKAKAEKELEEIQEAIRGNSGSDAAKLKIKDEIYEIKNKMRDFEFNYKQGVGLERIVLVKSLNNKQERKNVIVSDKRITERELITLNKDIEGFDKKLEKAKEDYKAKFKETLDIPEHINSCPTCKRAFDSGDIQNKIQELEGNFKLQKSKDLEKIINYAEAVTEDKEQTIEKIHKLNEEMMKYEADLKDIEGEIIQSQETLDEFDADTLHFTATEEYKKLENDLAQLEIAYRADDGEAVRKQLKDTELQLKTRIAELSARLAQKQQNEALRQRVSELEELLQDTSQRYADIERIEFLCEEFIRTKVELLEVSVNQKFSKVSFKMFSTQVNGGLTETCEALIDGVPFSSSNTASQLNAGLDIIHTLNETYQVTAPVFLDNRESVTKIIPTKSQVINLFVDEKEKTLKVEV</sequence>
<dbReference type="InterPro" id="IPR027417">
    <property type="entry name" value="P-loop_NTPase"/>
</dbReference>
<dbReference type="Proteomes" id="UP000664218">
    <property type="component" value="Unassembled WGS sequence"/>
</dbReference>
<evidence type="ECO:0000256" key="1">
    <source>
        <dbReference type="ARBA" id="ARBA00006930"/>
    </source>
</evidence>
<dbReference type="InterPro" id="IPR038729">
    <property type="entry name" value="Rad50/SbcC_AAA"/>
</dbReference>
<dbReference type="PANTHER" id="PTHR32114">
    <property type="entry name" value="ABC TRANSPORTER ABCH.3"/>
    <property type="match status" value="1"/>
</dbReference>
<dbReference type="AlphaFoldDB" id="A0A939KIP0"/>
<keyword evidence="4" id="KW-0175">Coiled coil</keyword>
<comment type="similarity">
    <text evidence="1">Belongs to the SMC family. SbcC subfamily.</text>
</comment>